<accession>A0A9P5VLL4</accession>
<dbReference type="InterPro" id="IPR000008">
    <property type="entry name" value="C2_dom"/>
</dbReference>
<reference evidence="2" key="1">
    <citation type="journal article" date="2020" name="Fungal Divers.">
        <title>Resolving the Mortierellaceae phylogeny through synthesis of multi-gene phylogenetics and phylogenomics.</title>
        <authorList>
            <person name="Vandepol N."/>
            <person name="Liber J."/>
            <person name="Desiro A."/>
            <person name="Na H."/>
            <person name="Kennedy M."/>
            <person name="Barry K."/>
            <person name="Grigoriev I.V."/>
            <person name="Miller A.N."/>
            <person name="O'Donnell K."/>
            <person name="Stajich J.E."/>
            <person name="Bonito G."/>
        </authorList>
    </citation>
    <scope>NUCLEOTIDE SEQUENCE</scope>
    <source>
        <strain evidence="2">NVP1</strain>
    </source>
</reference>
<dbReference type="Gene3D" id="2.60.40.150">
    <property type="entry name" value="C2 domain"/>
    <property type="match status" value="1"/>
</dbReference>
<dbReference type="SMART" id="SM00239">
    <property type="entry name" value="C2"/>
    <property type="match status" value="1"/>
</dbReference>
<dbReference type="Pfam" id="PF00168">
    <property type="entry name" value="C2"/>
    <property type="match status" value="1"/>
</dbReference>
<proteinExistence type="predicted"/>
<name>A0A9P5VLL4_9FUNG</name>
<dbReference type="SUPFAM" id="SSF49562">
    <property type="entry name" value="C2 domain (Calcium/lipid-binding domain, CaLB)"/>
    <property type="match status" value="1"/>
</dbReference>
<evidence type="ECO:0000259" key="1">
    <source>
        <dbReference type="PROSITE" id="PS50004"/>
    </source>
</evidence>
<dbReference type="AlphaFoldDB" id="A0A9P5VLL4"/>
<sequence>MTQSIQVIVHRVESLDDVEHMGKNDPYVQLTTDLAEKESFKKTTVKKNAGRNAEYEEHLTLENFQPQHDNYLYVEVLESDVGIDPPIGFTAIPMFQVTEAPQHALKGTFQLYTPSGKEKGTVTLSIFIVAPGQPAPQIQLHEVRGKTEIVSEQKKRIETMKTNEKINDVGAAAAILGALYGAKKMHDASKKPKNIEA</sequence>
<dbReference type="PROSITE" id="PS50004">
    <property type="entry name" value="C2"/>
    <property type="match status" value="1"/>
</dbReference>
<dbReference type="EMBL" id="JAAAUY010000362">
    <property type="protein sequence ID" value="KAF9330900.1"/>
    <property type="molecule type" value="Genomic_DNA"/>
</dbReference>
<keyword evidence="3" id="KW-1185">Reference proteome</keyword>
<protein>
    <recommendedName>
        <fullName evidence="1">C2 domain-containing protein</fullName>
    </recommendedName>
</protein>
<gene>
    <name evidence="2" type="ORF">BG006_006194</name>
</gene>
<dbReference type="InterPro" id="IPR035892">
    <property type="entry name" value="C2_domain_sf"/>
</dbReference>
<organism evidence="2 3">
    <name type="scientific">Podila minutissima</name>
    <dbReference type="NCBI Taxonomy" id="64525"/>
    <lineage>
        <taxon>Eukaryota</taxon>
        <taxon>Fungi</taxon>
        <taxon>Fungi incertae sedis</taxon>
        <taxon>Mucoromycota</taxon>
        <taxon>Mortierellomycotina</taxon>
        <taxon>Mortierellomycetes</taxon>
        <taxon>Mortierellales</taxon>
        <taxon>Mortierellaceae</taxon>
        <taxon>Podila</taxon>
    </lineage>
</organism>
<comment type="caution">
    <text evidence="2">The sequence shown here is derived from an EMBL/GenBank/DDBJ whole genome shotgun (WGS) entry which is preliminary data.</text>
</comment>
<evidence type="ECO:0000313" key="3">
    <source>
        <dbReference type="Proteomes" id="UP000696485"/>
    </source>
</evidence>
<evidence type="ECO:0000313" key="2">
    <source>
        <dbReference type="EMBL" id="KAF9330900.1"/>
    </source>
</evidence>
<feature type="domain" description="C2" evidence="1">
    <location>
        <begin position="1"/>
        <end position="107"/>
    </location>
</feature>
<dbReference type="Proteomes" id="UP000696485">
    <property type="component" value="Unassembled WGS sequence"/>
</dbReference>